<proteinExistence type="predicted"/>
<dbReference type="Proteomes" id="UP000199167">
    <property type="component" value="Unassembled WGS sequence"/>
</dbReference>
<sequence length="40" mass="4666">MMHAMRADHMSQMVVTHGMQKQRPGCLHIRARNHIQKRAA</sequence>
<gene>
    <name evidence="1" type="ORF">SAMN04488515_0407</name>
</gene>
<reference evidence="1 2" key="1">
    <citation type="submission" date="2016-10" db="EMBL/GenBank/DDBJ databases">
        <authorList>
            <person name="de Groot N.N."/>
        </authorList>
    </citation>
    <scope>NUCLEOTIDE SEQUENCE [LARGE SCALE GENOMIC DNA]</scope>
    <source>
        <strain evidence="1 2">DSM 17925</strain>
    </source>
</reference>
<protein>
    <submittedName>
        <fullName evidence="1">Uncharacterized protein</fullName>
    </submittedName>
</protein>
<name>A0A1I0N508_9RHOB</name>
<dbReference type="EMBL" id="FOIZ01000001">
    <property type="protein sequence ID" value="SEV95898.1"/>
    <property type="molecule type" value="Genomic_DNA"/>
</dbReference>
<dbReference type="AlphaFoldDB" id="A0A1I0N508"/>
<dbReference type="STRING" id="364200.SAMN04488515_0407"/>
<organism evidence="1 2">
    <name type="scientific">Cognatiyoonia koreensis</name>
    <dbReference type="NCBI Taxonomy" id="364200"/>
    <lineage>
        <taxon>Bacteria</taxon>
        <taxon>Pseudomonadati</taxon>
        <taxon>Pseudomonadota</taxon>
        <taxon>Alphaproteobacteria</taxon>
        <taxon>Rhodobacterales</taxon>
        <taxon>Paracoccaceae</taxon>
        <taxon>Cognatiyoonia</taxon>
    </lineage>
</organism>
<keyword evidence="2" id="KW-1185">Reference proteome</keyword>
<evidence type="ECO:0000313" key="1">
    <source>
        <dbReference type="EMBL" id="SEV95898.1"/>
    </source>
</evidence>
<evidence type="ECO:0000313" key="2">
    <source>
        <dbReference type="Proteomes" id="UP000199167"/>
    </source>
</evidence>
<accession>A0A1I0N508</accession>